<sequence length="402" mass="43588">MVVAALLAATAGAASAHGLGYALTHGTIDLSLRPRYEIVKQPGKKEAHAFTLRTLLGYETASYEHLRVLLQLINVASFVNDYNSLLNHKTQYPVIPDAAATNVNQAYLSYSGLPATTVRAGRQIIVLNNGRFVGNVDFRQNMQTFDAVSLANHSLRHLTLYAAYSWRIKDILNALIPARVTLLNASYLFAPKSVASVYSYTYENRAHTVIPGAAGCDVPGGPAVCNSETAGIRVAGQAPITPGLRILYDADYAHQSPAGGGSALIHASYYHAGGGLGIGPAFVRVDEEAMGSNGAGTYGFQTPLATKHLFNGWAEVFLVTPPTGLRSSYVTVGGKLLGTQLMARYYRFQAYHTSERYGHEWDLSAIYPFRPGLVAGVQYADYRADHYAVNTRAAWVFVSYHY</sequence>
<accession>A0A1C2FZN2</accession>
<evidence type="ECO:0000313" key="1">
    <source>
        <dbReference type="EMBL" id="RCN57002.1"/>
    </source>
</evidence>
<name>A0A1C2FZN2_9GAMM</name>
<dbReference type="EMBL" id="PSYR01000002">
    <property type="protein sequence ID" value="RCN57002.1"/>
    <property type="molecule type" value="Genomic_DNA"/>
</dbReference>
<dbReference type="Proteomes" id="UP000253250">
    <property type="component" value="Unassembled WGS sequence"/>
</dbReference>
<proteinExistence type="predicted"/>
<dbReference type="Gene3D" id="2.40.160.10">
    <property type="entry name" value="Porin"/>
    <property type="match status" value="1"/>
</dbReference>
<evidence type="ECO:0000313" key="2">
    <source>
        <dbReference type="Proteomes" id="UP000253250"/>
    </source>
</evidence>
<protein>
    <submittedName>
        <fullName evidence="1">Uncharacterized protein</fullName>
    </submittedName>
</protein>
<keyword evidence="2" id="KW-1185">Reference proteome</keyword>
<gene>
    <name evidence="1" type="ORF">C4900_14855</name>
</gene>
<dbReference type="STRING" id="163359.A9R16_14760"/>
<dbReference type="AlphaFoldDB" id="A0A1C2FZN2"/>
<organism evidence="1 2">
    <name type="scientific">Acidiferrobacter thiooxydans</name>
    <dbReference type="NCBI Taxonomy" id="163359"/>
    <lineage>
        <taxon>Bacteria</taxon>
        <taxon>Pseudomonadati</taxon>
        <taxon>Pseudomonadota</taxon>
        <taxon>Gammaproteobacteria</taxon>
        <taxon>Acidiferrobacterales</taxon>
        <taxon>Acidiferrobacteraceae</taxon>
        <taxon>Acidiferrobacter</taxon>
    </lineage>
</organism>
<reference evidence="1 2" key="1">
    <citation type="submission" date="2018-02" db="EMBL/GenBank/DDBJ databases">
        <title>Insights into the biology of acidophilic members of the Acidiferrobacteraceae family derived from comparative genomic analyses.</title>
        <authorList>
            <person name="Issotta F."/>
            <person name="Thyssen C."/>
            <person name="Mena C."/>
            <person name="Moya A."/>
            <person name="Bellenberg S."/>
            <person name="Sproer C."/>
            <person name="Covarrubias P.C."/>
            <person name="Sand W."/>
            <person name="Quatrini R."/>
            <person name="Vera M."/>
        </authorList>
    </citation>
    <scope>NUCLEOTIDE SEQUENCE [LARGE SCALE GENOMIC DNA]</scope>
    <source>
        <strain evidence="2">m-1</strain>
    </source>
</reference>
<dbReference type="InterPro" id="IPR023614">
    <property type="entry name" value="Porin_dom_sf"/>
</dbReference>
<comment type="caution">
    <text evidence="1">The sequence shown here is derived from an EMBL/GenBank/DDBJ whole genome shotgun (WGS) entry which is preliminary data.</text>
</comment>